<comment type="caution">
    <text evidence="1">The sequence shown here is derived from an EMBL/GenBank/DDBJ whole genome shotgun (WGS) entry which is preliminary data.</text>
</comment>
<evidence type="ECO:0000313" key="3">
    <source>
        <dbReference type="Proteomes" id="UP000188728"/>
    </source>
</evidence>
<dbReference type="EMBL" id="MLHL01000025">
    <property type="protein sequence ID" value="OOF48604.1"/>
    <property type="molecule type" value="Genomic_DNA"/>
</dbReference>
<dbReference type="Proteomes" id="UP000189161">
    <property type="component" value="Unassembled WGS sequence"/>
</dbReference>
<dbReference type="Proteomes" id="UP000188728">
    <property type="component" value="Unassembled WGS sequence"/>
</dbReference>
<protein>
    <submittedName>
        <fullName evidence="1">Uncharacterized protein</fullName>
    </submittedName>
</protein>
<reference evidence="3 4" key="1">
    <citation type="submission" date="2016-10" db="EMBL/GenBank/DDBJ databases">
        <title>Rodentibacter gen. nov. and new species.</title>
        <authorList>
            <person name="Christensen H."/>
        </authorList>
    </citation>
    <scope>NUCLEOTIDE SEQUENCE [LARGE SCALE GENOMIC DNA]</scope>
    <source>
        <strain evidence="1 3">H1983213011</strain>
        <strain evidence="2 4">H1987082031</strain>
    </source>
</reference>
<dbReference type="EMBL" id="MLHK01000028">
    <property type="protein sequence ID" value="OOF45695.1"/>
    <property type="molecule type" value="Genomic_DNA"/>
</dbReference>
<evidence type="ECO:0000313" key="4">
    <source>
        <dbReference type="Proteomes" id="UP000189161"/>
    </source>
</evidence>
<accession>A0A1V3ITX0</accession>
<evidence type="ECO:0000313" key="1">
    <source>
        <dbReference type="EMBL" id="OOF45695.1"/>
    </source>
</evidence>
<sequence>MRKSGDILWLPGLFLGGANISNGFFISSFRQITFQIEHYTNSTEVIIKIMAYFEIGKDVQK</sequence>
<proteinExistence type="predicted"/>
<dbReference type="AlphaFoldDB" id="A0A1V3ITX0"/>
<organism evidence="1 3">
    <name type="scientific">Rodentibacter trehalosifermentans</name>
    <dbReference type="NCBI Taxonomy" id="1908263"/>
    <lineage>
        <taxon>Bacteria</taxon>
        <taxon>Pseudomonadati</taxon>
        <taxon>Pseudomonadota</taxon>
        <taxon>Gammaproteobacteria</taxon>
        <taxon>Pasteurellales</taxon>
        <taxon>Pasteurellaceae</taxon>
        <taxon>Rodentibacter</taxon>
    </lineage>
</organism>
<name>A0A1V3ITX0_9PAST</name>
<evidence type="ECO:0000313" key="2">
    <source>
        <dbReference type="EMBL" id="OOF48604.1"/>
    </source>
</evidence>
<gene>
    <name evidence="1" type="ORF">BKK51_05805</name>
    <name evidence="2" type="ORF">BKK52_05330</name>
</gene>
<keyword evidence="4" id="KW-1185">Reference proteome</keyword>
<accession>A0A1V3J1S4</accession>